<dbReference type="InterPro" id="IPR050772">
    <property type="entry name" value="Hydratase-Decarb/MhpD_sf"/>
</dbReference>
<dbReference type="GO" id="GO:0005737">
    <property type="term" value="C:cytoplasm"/>
    <property type="evidence" value="ECO:0007669"/>
    <property type="project" value="TreeGrafter"/>
</dbReference>
<dbReference type="Proteomes" id="UP000194161">
    <property type="component" value="Chromosome"/>
</dbReference>
<dbReference type="PANTHER" id="PTHR30143">
    <property type="entry name" value="ACID HYDRATASE"/>
    <property type="match status" value="1"/>
</dbReference>
<dbReference type="EMBL" id="CP021111">
    <property type="protein sequence ID" value="ARP94493.1"/>
    <property type="molecule type" value="Genomic_DNA"/>
</dbReference>
<dbReference type="InterPro" id="IPR011234">
    <property type="entry name" value="Fumarylacetoacetase-like_C"/>
</dbReference>
<evidence type="ECO:0000256" key="1">
    <source>
        <dbReference type="ARBA" id="ARBA00023239"/>
    </source>
</evidence>
<proteinExistence type="predicted"/>
<name>A0A1W6ZAT4_9BORD</name>
<evidence type="ECO:0000313" key="4">
    <source>
        <dbReference type="Proteomes" id="UP000194161"/>
    </source>
</evidence>
<evidence type="ECO:0000313" key="3">
    <source>
        <dbReference type="EMBL" id="ARP94493.1"/>
    </source>
</evidence>
<dbReference type="RefSeq" id="WP_086078260.1">
    <property type="nucleotide sequence ID" value="NZ_CP021111.1"/>
</dbReference>
<dbReference type="SUPFAM" id="SSF56529">
    <property type="entry name" value="FAH"/>
    <property type="match status" value="1"/>
</dbReference>
<keyword evidence="4" id="KW-1185">Reference proteome</keyword>
<organism evidence="3 4">
    <name type="scientific">Bordetella genomosp. 13</name>
    <dbReference type="NCBI Taxonomy" id="463040"/>
    <lineage>
        <taxon>Bacteria</taxon>
        <taxon>Pseudomonadati</taxon>
        <taxon>Pseudomonadota</taxon>
        <taxon>Betaproteobacteria</taxon>
        <taxon>Burkholderiales</taxon>
        <taxon>Alcaligenaceae</taxon>
        <taxon>Bordetella</taxon>
    </lineage>
</organism>
<evidence type="ECO:0000259" key="2">
    <source>
        <dbReference type="Pfam" id="PF01557"/>
    </source>
</evidence>
<dbReference type="PANTHER" id="PTHR30143:SF0">
    <property type="entry name" value="2-KETO-4-PENTENOATE HYDRATASE"/>
    <property type="match status" value="1"/>
</dbReference>
<gene>
    <name evidence="3" type="ORF">CAL15_08895</name>
</gene>
<dbReference type="STRING" id="463040.CAL15_08895"/>
<dbReference type="Pfam" id="PF01557">
    <property type="entry name" value="FAA_hydrolase"/>
    <property type="match status" value="1"/>
</dbReference>
<protein>
    <recommendedName>
        <fullName evidence="2">Fumarylacetoacetase-like C-terminal domain-containing protein</fullName>
    </recommendedName>
</protein>
<sequence>MNTTYDPTAAAELLASAWHHGASLQELPAECRPATLAQGYALQDRLIAVMGTPTAGWKLGMGSPNMMRAANLQRPLVGRLLQSRCHPAGATLRLAQPNAPVTVEFEIAFVMGRDVAPGEAPSDVLDAVAATHVAFELVQSRFLDRRTVGIPSFVGDTVGFGAFVLGAEIAPARIDEVIASARVDVDGVEHAQGQSGDDLPHPIVSLGYLFDHARERGITLRQGEIVTAGAVARPFDVAQGSGVALRARYADGELRATLSAI</sequence>
<dbReference type="InterPro" id="IPR036663">
    <property type="entry name" value="Fumarylacetoacetase_C_sf"/>
</dbReference>
<keyword evidence="1" id="KW-0456">Lyase</keyword>
<dbReference type="KEGG" id="bgm:CAL15_08895"/>
<dbReference type="GO" id="GO:0008684">
    <property type="term" value="F:2-oxopent-4-enoate hydratase activity"/>
    <property type="evidence" value="ECO:0007669"/>
    <property type="project" value="TreeGrafter"/>
</dbReference>
<dbReference type="AlphaFoldDB" id="A0A1W6ZAT4"/>
<reference evidence="3 4" key="1">
    <citation type="submission" date="2017-05" db="EMBL/GenBank/DDBJ databases">
        <title>Complete and WGS of Bordetella genogroups.</title>
        <authorList>
            <person name="Spilker T."/>
            <person name="LiPuma J."/>
        </authorList>
    </citation>
    <scope>NUCLEOTIDE SEQUENCE [LARGE SCALE GENOMIC DNA]</scope>
    <source>
        <strain evidence="3 4">AU7206</strain>
    </source>
</reference>
<feature type="domain" description="Fumarylacetoacetase-like C-terminal" evidence="2">
    <location>
        <begin position="87"/>
        <end position="245"/>
    </location>
</feature>
<dbReference type="Gene3D" id="3.90.850.10">
    <property type="entry name" value="Fumarylacetoacetase-like, C-terminal domain"/>
    <property type="match status" value="1"/>
</dbReference>
<accession>A0A1W6ZAT4</accession>
<dbReference type="OrthoDB" id="8961539at2"/>